<evidence type="ECO:0000313" key="2">
    <source>
        <dbReference type="Proteomes" id="UP001519460"/>
    </source>
</evidence>
<gene>
    <name evidence="1" type="ORF">BaRGS_00024991</name>
</gene>
<organism evidence="1 2">
    <name type="scientific">Batillaria attramentaria</name>
    <dbReference type="NCBI Taxonomy" id="370345"/>
    <lineage>
        <taxon>Eukaryota</taxon>
        <taxon>Metazoa</taxon>
        <taxon>Spiralia</taxon>
        <taxon>Lophotrochozoa</taxon>
        <taxon>Mollusca</taxon>
        <taxon>Gastropoda</taxon>
        <taxon>Caenogastropoda</taxon>
        <taxon>Sorbeoconcha</taxon>
        <taxon>Cerithioidea</taxon>
        <taxon>Batillariidae</taxon>
        <taxon>Batillaria</taxon>
    </lineage>
</organism>
<comment type="caution">
    <text evidence="1">The sequence shown here is derived from an EMBL/GenBank/DDBJ whole genome shotgun (WGS) entry which is preliminary data.</text>
</comment>
<dbReference type="AlphaFoldDB" id="A0ABD0K9I8"/>
<keyword evidence="2" id="KW-1185">Reference proteome</keyword>
<protein>
    <submittedName>
        <fullName evidence="1">Uncharacterized protein</fullName>
    </submittedName>
</protein>
<accession>A0ABD0K9I8</accession>
<proteinExistence type="predicted"/>
<dbReference type="EMBL" id="JACVVK020000221">
    <property type="protein sequence ID" value="KAK7483775.1"/>
    <property type="molecule type" value="Genomic_DNA"/>
</dbReference>
<evidence type="ECO:0000313" key="1">
    <source>
        <dbReference type="EMBL" id="KAK7483775.1"/>
    </source>
</evidence>
<dbReference type="Proteomes" id="UP001519460">
    <property type="component" value="Unassembled WGS sequence"/>
</dbReference>
<name>A0ABD0K9I8_9CAEN</name>
<reference evidence="1 2" key="1">
    <citation type="journal article" date="2023" name="Sci. Data">
        <title>Genome assembly of the Korean intertidal mud-creeper Batillaria attramentaria.</title>
        <authorList>
            <person name="Patra A.K."/>
            <person name="Ho P.T."/>
            <person name="Jun S."/>
            <person name="Lee S.J."/>
            <person name="Kim Y."/>
            <person name="Won Y.J."/>
        </authorList>
    </citation>
    <scope>NUCLEOTIDE SEQUENCE [LARGE SCALE GENOMIC DNA]</scope>
    <source>
        <strain evidence="1">Wonlab-2016</strain>
    </source>
</reference>
<sequence length="90" mass="10050">MDLRRSAVAFHQAAKLNLDAWSGTEEYKKQIQQTASTTRQGPKLSISSGVYPRWPNLVSAVNGIFRKKSSLRCPGEEQCSERAWAKLGVQ</sequence>